<gene>
    <name evidence="7" type="ORF">DEO72_LG7g963</name>
</gene>
<dbReference type="Gene3D" id="2.170.150.80">
    <property type="entry name" value="NAC domain"/>
    <property type="match status" value="1"/>
</dbReference>
<reference evidence="7 8" key="1">
    <citation type="submission" date="2019-04" db="EMBL/GenBank/DDBJ databases">
        <title>An improved genome assembly and genetic linkage map for asparagus bean, Vigna unguiculata ssp. sesquipedialis.</title>
        <authorList>
            <person name="Xia Q."/>
            <person name="Zhang R."/>
            <person name="Dong Y."/>
        </authorList>
    </citation>
    <scope>NUCLEOTIDE SEQUENCE [LARGE SCALE GENOMIC DNA]</scope>
    <source>
        <tissue evidence="7">Leaf</tissue>
    </source>
</reference>
<evidence type="ECO:0000259" key="6">
    <source>
        <dbReference type="PROSITE" id="PS51005"/>
    </source>
</evidence>
<accession>A0A4D6ME17</accession>
<keyword evidence="1" id="KW-0805">Transcription regulation</keyword>
<dbReference type="Proteomes" id="UP000501690">
    <property type="component" value="Linkage Group LG7"/>
</dbReference>
<organism evidence="7 8">
    <name type="scientific">Vigna unguiculata</name>
    <name type="common">Cowpea</name>
    <dbReference type="NCBI Taxonomy" id="3917"/>
    <lineage>
        <taxon>Eukaryota</taxon>
        <taxon>Viridiplantae</taxon>
        <taxon>Streptophyta</taxon>
        <taxon>Embryophyta</taxon>
        <taxon>Tracheophyta</taxon>
        <taxon>Spermatophyta</taxon>
        <taxon>Magnoliopsida</taxon>
        <taxon>eudicotyledons</taxon>
        <taxon>Gunneridae</taxon>
        <taxon>Pentapetalae</taxon>
        <taxon>rosids</taxon>
        <taxon>fabids</taxon>
        <taxon>Fabales</taxon>
        <taxon>Fabaceae</taxon>
        <taxon>Papilionoideae</taxon>
        <taxon>50 kb inversion clade</taxon>
        <taxon>NPAAA clade</taxon>
        <taxon>indigoferoid/millettioid clade</taxon>
        <taxon>Phaseoleae</taxon>
        <taxon>Vigna</taxon>
    </lineage>
</organism>
<sequence>MQKDKEIVGKEGKDIEMEEDKKKEETLPPGFRFHPTDEELICYYLTNKISDSDFTAKAVAVVDLNKCEPWDLPGKAKMGAKEWYFFNLRDRKYPTGVRTNRATNTGYWKTTGKDKEILNSVTSELVGMKKTLVFYKGRAPRGEKTNWVMHEYRNHSKSTFKITKQDEWVVCRVFRKSGGAKKFPSNPNHTRTLNPYSLELSPSMVPPPPMMHLGDPSAHFNFLSGSRNYIINPSERLFRDAASTSLNVINLPIMQPHFNHPPPPPPPVAAAAAAGFTISGLNLNLGGGAVSTTATTQTHLLSAHTVTQMNHDFSSNMVTPAAHGVEYGADITNANSHANRFMSIDNCMDLDTYWPSY</sequence>
<dbReference type="GO" id="GO:0006355">
    <property type="term" value="P:regulation of DNA-templated transcription"/>
    <property type="evidence" value="ECO:0007669"/>
    <property type="project" value="InterPro"/>
</dbReference>
<proteinExistence type="predicted"/>
<keyword evidence="8" id="KW-1185">Reference proteome</keyword>
<evidence type="ECO:0000256" key="3">
    <source>
        <dbReference type="ARBA" id="ARBA00023163"/>
    </source>
</evidence>
<feature type="domain" description="NAC" evidence="6">
    <location>
        <begin position="27"/>
        <end position="176"/>
    </location>
</feature>
<dbReference type="SUPFAM" id="SSF101941">
    <property type="entry name" value="NAC domain"/>
    <property type="match status" value="1"/>
</dbReference>
<dbReference type="EMBL" id="CP039351">
    <property type="protein sequence ID" value="QCD99679.1"/>
    <property type="molecule type" value="Genomic_DNA"/>
</dbReference>
<keyword evidence="4" id="KW-0539">Nucleus</keyword>
<keyword evidence="3" id="KW-0804">Transcription</keyword>
<dbReference type="PANTHER" id="PTHR31744">
    <property type="entry name" value="PROTEIN CUP-SHAPED COTYLEDON 2-RELATED"/>
    <property type="match status" value="1"/>
</dbReference>
<evidence type="ECO:0000256" key="2">
    <source>
        <dbReference type="ARBA" id="ARBA00023125"/>
    </source>
</evidence>
<dbReference type="AlphaFoldDB" id="A0A4D6ME17"/>
<feature type="region of interest" description="Disordered" evidence="5">
    <location>
        <begin position="1"/>
        <end position="29"/>
    </location>
</feature>
<evidence type="ECO:0000313" key="8">
    <source>
        <dbReference type="Proteomes" id="UP000501690"/>
    </source>
</evidence>
<keyword evidence="2" id="KW-0238">DNA-binding</keyword>
<protein>
    <recommendedName>
        <fullName evidence="6">NAC domain-containing protein</fullName>
    </recommendedName>
</protein>
<dbReference type="PROSITE" id="PS51005">
    <property type="entry name" value="NAC"/>
    <property type="match status" value="1"/>
</dbReference>
<evidence type="ECO:0000256" key="4">
    <source>
        <dbReference type="ARBA" id="ARBA00023242"/>
    </source>
</evidence>
<evidence type="ECO:0000256" key="1">
    <source>
        <dbReference type="ARBA" id="ARBA00023015"/>
    </source>
</evidence>
<dbReference type="InterPro" id="IPR003441">
    <property type="entry name" value="NAC-dom"/>
</dbReference>
<evidence type="ECO:0000256" key="5">
    <source>
        <dbReference type="SAM" id="MobiDB-lite"/>
    </source>
</evidence>
<dbReference type="GO" id="GO:0000976">
    <property type="term" value="F:transcription cis-regulatory region binding"/>
    <property type="evidence" value="ECO:0007669"/>
    <property type="project" value="UniProtKB-ARBA"/>
</dbReference>
<evidence type="ECO:0000313" key="7">
    <source>
        <dbReference type="EMBL" id="QCD99679.1"/>
    </source>
</evidence>
<name>A0A4D6ME17_VIGUN</name>
<dbReference type="InterPro" id="IPR036093">
    <property type="entry name" value="NAC_dom_sf"/>
</dbReference>
<feature type="compositionally biased region" description="Basic and acidic residues" evidence="5">
    <location>
        <begin position="1"/>
        <end position="26"/>
    </location>
</feature>
<dbReference type="Pfam" id="PF02365">
    <property type="entry name" value="NAM"/>
    <property type="match status" value="1"/>
</dbReference>
<dbReference type="FunFam" id="2.170.150.80:FF:000006">
    <property type="entry name" value="NAC domain-containing protein 100-like"/>
    <property type="match status" value="1"/>
</dbReference>
<dbReference type="PANTHER" id="PTHR31744:SF115">
    <property type="entry name" value="NAC DOMAIN CONTAINING PROTEIN 38"/>
    <property type="match status" value="1"/>
</dbReference>